<feature type="transmembrane region" description="Helical" evidence="8">
    <location>
        <begin position="45"/>
        <end position="65"/>
    </location>
</feature>
<dbReference type="Pfam" id="PF00795">
    <property type="entry name" value="CN_hydrolase"/>
    <property type="match status" value="1"/>
</dbReference>
<dbReference type="InterPro" id="IPR004563">
    <property type="entry name" value="Apolipo_AcylTrfase"/>
</dbReference>
<evidence type="ECO:0000256" key="7">
    <source>
        <dbReference type="ARBA" id="ARBA00023315"/>
    </source>
</evidence>
<dbReference type="PANTHER" id="PTHR38686">
    <property type="entry name" value="APOLIPOPROTEIN N-ACYLTRANSFERASE"/>
    <property type="match status" value="1"/>
</dbReference>
<keyword evidence="10" id="KW-0449">Lipoprotein</keyword>
<accession>A0A2T0PTB7</accession>
<reference evidence="10 11" key="1">
    <citation type="submission" date="2018-03" db="EMBL/GenBank/DDBJ databases">
        <title>Genomic Encyclopedia of Archaeal and Bacterial Type Strains, Phase II (KMG-II): from individual species to whole genera.</title>
        <authorList>
            <person name="Goeker M."/>
        </authorList>
    </citation>
    <scope>NUCLEOTIDE SEQUENCE [LARGE SCALE GENOMIC DNA]</scope>
    <source>
        <strain evidence="10 11">DSM 45601</strain>
    </source>
</reference>
<gene>
    <name evidence="10" type="ORF">CLV72_11131</name>
</gene>
<evidence type="ECO:0000313" key="11">
    <source>
        <dbReference type="Proteomes" id="UP000237846"/>
    </source>
</evidence>
<dbReference type="AlphaFoldDB" id="A0A2T0PTB7"/>
<keyword evidence="3 10" id="KW-0808">Transferase</keyword>
<dbReference type="InterPro" id="IPR045378">
    <property type="entry name" value="LNT_N"/>
</dbReference>
<keyword evidence="11" id="KW-1185">Reference proteome</keyword>
<dbReference type="PROSITE" id="PS50263">
    <property type="entry name" value="CN_HYDROLASE"/>
    <property type="match status" value="1"/>
</dbReference>
<dbReference type="RefSeq" id="WP_106253142.1">
    <property type="nucleotide sequence ID" value="NZ_PVZC01000011.1"/>
</dbReference>
<sequence>MSRRYLWLLAGTAVSLLAVQGRWDVPAAAWVYPALLLVFSRGAAAVPGTLGIWASSTAAMAFWLVNAEQSNPLVLALAVPLGSAQAVPYLVDRLVAPRLADRPRTAWAVTLVFPLAKVAVEFAIASATPFGVLYGVLGATQSGNLPLIQVASVTGVYGVSFLVAWAASVAALVWARRGAGPGPRRTAAVCAAVLLAVLAAGGARLALLPSTGPTVRVAGVSASRAAWEEMAGGLAAFGSVPEMAAAGPERMRAVFGPVNDDLIASTEREAAAGARLVVWAESAGLTMGDDAGHLLDRVREVARRHGVYVQSALTVYTGAEPYVRNQTVLVGPDGAVEWTYDKAHPVPVLEPYRAGDGVVPVHDGPFGRLSGIICYDADFPDLSRQAGAQGVDVMLVSANTWAGIAELHARGALFRSVENGFAMVRQANRGVSVSYDPLGRTLARVDYFRTDRQTMVAEVPTRGVRTVYGAVGDVFAWLCVAATAALAAAAARRRGAAPSAAAPERIGACG</sequence>
<evidence type="ECO:0000256" key="1">
    <source>
        <dbReference type="ARBA" id="ARBA00004651"/>
    </source>
</evidence>
<dbReference type="GO" id="GO:0005886">
    <property type="term" value="C:plasma membrane"/>
    <property type="evidence" value="ECO:0007669"/>
    <property type="project" value="UniProtKB-SubCell"/>
</dbReference>
<dbReference type="PANTHER" id="PTHR38686:SF1">
    <property type="entry name" value="APOLIPOPROTEIN N-ACYLTRANSFERASE"/>
    <property type="match status" value="1"/>
</dbReference>
<dbReference type="GO" id="GO:0042158">
    <property type="term" value="P:lipoprotein biosynthetic process"/>
    <property type="evidence" value="ECO:0007669"/>
    <property type="project" value="InterPro"/>
</dbReference>
<dbReference type="Proteomes" id="UP000237846">
    <property type="component" value="Unassembled WGS sequence"/>
</dbReference>
<evidence type="ECO:0000256" key="2">
    <source>
        <dbReference type="ARBA" id="ARBA00022475"/>
    </source>
</evidence>
<name>A0A2T0PTB7_9ACTN</name>
<keyword evidence="4 8" id="KW-0812">Transmembrane</keyword>
<evidence type="ECO:0000313" key="10">
    <source>
        <dbReference type="EMBL" id="PRX92142.1"/>
    </source>
</evidence>
<evidence type="ECO:0000256" key="8">
    <source>
        <dbReference type="SAM" id="Phobius"/>
    </source>
</evidence>
<feature type="transmembrane region" description="Helical" evidence="8">
    <location>
        <begin position="155"/>
        <end position="175"/>
    </location>
</feature>
<evidence type="ECO:0000256" key="6">
    <source>
        <dbReference type="ARBA" id="ARBA00023136"/>
    </source>
</evidence>
<evidence type="ECO:0000256" key="3">
    <source>
        <dbReference type="ARBA" id="ARBA00022679"/>
    </source>
</evidence>
<dbReference type="Pfam" id="PF20154">
    <property type="entry name" value="LNT_N"/>
    <property type="match status" value="1"/>
</dbReference>
<comment type="caution">
    <text evidence="10">The sequence shown here is derived from an EMBL/GenBank/DDBJ whole genome shotgun (WGS) entry which is preliminary data.</text>
</comment>
<dbReference type="InterPro" id="IPR036526">
    <property type="entry name" value="C-N_Hydrolase_sf"/>
</dbReference>
<dbReference type="OrthoDB" id="9811121at2"/>
<feature type="domain" description="CN hydrolase" evidence="9">
    <location>
        <begin position="241"/>
        <end position="461"/>
    </location>
</feature>
<dbReference type="GO" id="GO:0016410">
    <property type="term" value="F:N-acyltransferase activity"/>
    <property type="evidence" value="ECO:0007669"/>
    <property type="project" value="InterPro"/>
</dbReference>
<comment type="subcellular location">
    <subcellularLocation>
        <location evidence="1">Cell membrane</location>
        <topology evidence="1">Multi-pass membrane protein</topology>
    </subcellularLocation>
</comment>
<evidence type="ECO:0000259" key="9">
    <source>
        <dbReference type="PROSITE" id="PS50263"/>
    </source>
</evidence>
<keyword evidence="5 8" id="KW-1133">Transmembrane helix</keyword>
<dbReference type="InterPro" id="IPR003010">
    <property type="entry name" value="C-N_Hydrolase"/>
</dbReference>
<keyword evidence="7 10" id="KW-0012">Acyltransferase</keyword>
<keyword evidence="6 8" id="KW-0472">Membrane</keyword>
<dbReference type="SUPFAM" id="SSF56317">
    <property type="entry name" value="Carbon-nitrogen hydrolase"/>
    <property type="match status" value="1"/>
</dbReference>
<evidence type="ECO:0000256" key="4">
    <source>
        <dbReference type="ARBA" id="ARBA00022692"/>
    </source>
</evidence>
<organism evidence="10 11">
    <name type="scientific">Allonocardiopsis opalescens</name>
    <dbReference type="NCBI Taxonomy" id="1144618"/>
    <lineage>
        <taxon>Bacteria</taxon>
        <taxon>Bacillati</taxon>
        <taxon>Actinomycetota</taxon>
        <taxon>Actinomycetes</taxon>
        <taxon>Streptosporangiales</taxon>
        <taxon>Allonocardiopsis</taxon>
    </lineage>
</organism>
<feature type="transmembrane region" description="Helical" evidence="8">
    <location>
        <begin position="187"/>
        <end position="207"/>
    </location>
</feature>
<keyword evidence="2" id="KW-1003">Cell membrane</keyword>
<evidence type="ECO:0000256" key="5">
    <source>
        <dbReference type="ARBA" id="ARBA00022989"/>
    </source>
</evidence>
<protein>
    <submittedName>
        <fullName evidence="10">Apolipoprotein N-acyltransferase</fullName>
    </submittedName>
</protein>
<proteinExistence type="predicted"/>
<dbReference type="Gene3D" id="3.60.110.10">
    <property type="entry name" value="Carbon-nitrogen hydrolase"/>
    <property type="match status" value="1"/>
</dbReference>
<dbReference type="EMBL" id="PVZC01000011">
    <property type="protein sequence ID" value="PRX92142.1"/>
    <property type="molecule type" value="Genomic_DNA"/>
</dbReference>